<dbReference type="Proteomes" id="UP001461163">
    <property type="component" value="Unassembled WGS sequence"/>
</dbReference>
<accession>A0ABU9SUK1</accession>
<comment type="similarity">
    <text evidence="1">Belongs to the bacterial solute-binding protein 3 family.</text>
</comment>
<dbReference type="RefSeq" id="WP_342881530.1">
    <property type="nucleotide sequence ID" value="NZ_JBBMQS010000004.1"/>
</dbReference>
<dbReference type="SUPFAM" id="SSF53850">
    <property type="entry name" value="Periplasmic binding protein-like II"/>
    <property type="match status" value="1"/>
</dbReference>
<comment type="caution">
    <text evidence="2">The sequence shown here is derived from an EMBL/GenBank/DDBJ whole genome shotgun (WGS) entry which is preliminary data.</text>
</comment>
<evidence type="ECO:0000313" key="2">
    <source>
        <dbReference type="EMBL" id="MEM5497558.1"/>
    </source>
</evidence>
<dbReference type="Gene3D" id="3.40.190.10">
    <property type="entry name" value="Periplasmic binding protein-like II"/>
    <property type="match status" value="2"/>
</dbReference>
<reference evidence="2 3" key="1">
    <citation type="submission" date="2024-03" db="EMBL/GenBank/DDBJ databases">
        <title>Community enrichment and isolation of bacterial strains for fucoidan degradation.</title>
        <authorList>
            <person name="Sichert A."/>
        </authorList>
    </citation>
    <scope>NUCLEOTIDE SEQUENCE [LARGE SCALE GENOMIC DNA]</scope>
    <source>
        <strain evidence="2 3">AS12</strain>
    </source>
</reference>
<dbReference type="PANTHER" id="PTHR35936:SF25">
    <property type="entry name" value="ABC TRANSPORTER SUBSTRATE-BINDING PROTEIN"/>
    <property type="match status" value="1"/>
</dbReference>
<protein>
    <submittedName>
        <fullName evidence="2">Transporter substrate-binding domain-containing protein</fullName>
    </submittedName>
</protein>
<dbReference type="EMBL" id="JBBMQS010000004">
    <property type="protein sequence ID" value="MEM5497558.1"/>
    <property type="molecule type" value="Genomic_DNA"/>
</dbReference>
<evidence type="ECO:0000256" key="1">
    <source>
        <dbReference type="ARBA" id="ARBA00010333"/>
    </source>
</evidence>
<gene>
    <name evidence="2" type="ORF">WNY77_09160</name>
</gene>
<name>A0ABU9SUK1_9ALTE</name>
<organism evidence="2 3">
    <name type="scientific">Paraglaciecola mesophila</name>
    <dbReference type="NCBI Taxonomy" id="197222"/>
    <lineage>
        <taxon>Bacteria</taxon>
        <taxon>Pseudomonadati</taxon>
        <taxon>Pseudomonadota</taxon>
        <taxon>Gammaproteobacteria</taxon>
        <taxon>Alteromonadales</taxon>
        <taxon>Alteromonadaceae</taxon>
        <taxon>Paraglaciecola</taxon>
    </lineage>
</organism>
<evidence type="ECO:0000313" key="3">
    <source>
        <dbReference type="Proteomes" id="UP001461163"/>
    </source>
</evidence>
<keyword evidence="3" id="KW-1185">Reference proteome</keyword>
<sequence length="248" mass="28238">MKKSTQTWLFFIVALLPTSLLGETYSSPCRNHPPYLYFVDGTCHGVLPELLEDILSELGHDISWLEAPWSRSYREAQKGNVDILIRHSMNPSREPFLLPITYGHDVRNLSFYLSPAFNGDITSYKDLAKVNIGAIRGAYYSSDFSNLDPIGLTLVGNTEQLVAMLELGRVDVVVASETQWKDQFEGRFEKATFIDSFINSYYISIAKNSKALSIYDDVARVMLEYRKSGKVDQYFKKYAVTPPEQNFE</sequence>
<proteinExistence type="inferred from homology"/>
<dbReference type="PANTHER" id="PTHR35936">
    <property type="entry name" value="MEMBRANE-BOUND LYTIC MUREIN TRANSGLYCOSYLASE F"/>
    <property type="match status" value="1"/>
</dbReference>